<evidence type="ECO:0000256" key="5">
    <source>
        <dbReference type="ARBA" id="ARBA00022691"/>
    </source>
</evidence>
<proteinExistence type="inferred from homology"/>
<comment type="similarity">
    <text evidence="1 8">Belongs to the precorrin methyltransferase family.</text>
</comment>
<evidence type="ECO:0000256" key="8">
    <source>
        <dbReference type="RuleBase" id="RU003960"/>
    </source>
</evidence>
<dbReference type="InterPro" id="IPR003043">
    <property type="entry name" value="Uropor_MeTrfase_CS"/>
</dbReference>
<keyword evidence="4 8" id="KW-0808">Transferase</keyword>
<dbReference type="SUPFAM" id="SSF53790">
    <property type="entry name" value="Tetrapyrrole methylase"/>
    <property type="match status" value="1"/>
</dbReference>
<keyword evidence="3 8" id="KW-0489">Methyltransferase</keyword>
<dbReference type="InterPro" id="IPR050161">
    <property type="entry name" value="Siro_Cobalamin_biosynth"/>
</dbReference>
<name>A0ABV7H1N1_9BURK</name>
<protein>
    <recommendedName>
        <fullName evidence="2">uroporphyrinogen-III C-methyltransferase</fullName>
        <ecNumber evidence="2">2.1.1.107</ecNumber>
    </recommendedName>
</protein>
<dbReference type="PROSITE" id="PS00840">
    <property type="entry name" value="SUMT_2"/>
    <property type="match status" value="1"/>
</dbReference>
<dbReference type="Gene3D" id="3.30.950.10">
    <property type="entry name" value="Methyltransferase, Cobalt-precorrin-4 Transmethylase, Domain 2"/>
    <property type="match status" value="1"/>
</dbReference>
<evidence type="ECO:0000256" key="2">
    <source>
        <dbReference type="ARBA" id="ARBA00012162"/>
    </source>
</evidence>
<keyword evidence="6" id="KW-0627">Porphyrin biosynthesis</keyword>
<evidence type="ECO:0000313" key="11">
    <source>
        <dbReference type="Proteomes" id="UP001595556"/>
    </source>
</evidence>
<dbReference type="EMBL" id="JBHRTI010000003">
    <property type="protein sequence ID" value="MFC3146334.1"/>
    <property type="molecule type" value="Genomic_DNA"/>
</dbReference>
<dbReference type="PANTHER" id="PTHR45790:SF3">
    <property type="entry name" value="S-ADENOSYL-L-METHIONINE-DEPENDENT UROPORPHYRINOGEN III METHYLTRANSFERASE, CHLOROPLASTIC"/>
    <property type="match status" value="1"/>
</dbReference>
<dbReference type="InterPro" id="IPR035996">
    <property type="entry name" value="4pyrrol_Methylase_sf"/>
</dbReference>
<dbReference type="Pfam" id="PF00590">
    <property type="entry name" value="TP_methylase"/>
    <property type="match status" value="1"/>
</dbReference>
<organism evidence="10 11">
    <name type="scientific">Piscinibacterium candidicorallinum</name>
    <dbReference type="NCBI Taxonomy" id="1793872"/>
    <lineage>
        <taxon>Bacteria</taxon>
        <taxon>Pseudomonadati</taxon>
        <taxon>Pseudomonadota</taxon>
        <taxon>Betaproteobacteria</taxon>
        <taxon>Burkholderiales</taxon>
        <taxon>Piscinibacterium</taxon>
    </lineage>
</organism>
<dbReference type="InterPro" id="IPR014776">
    <property type="entry name" value="4pyrrole_Mease_sub2"/>
</dbReference>
<evidence type="ECO:0000256" key="6">
    <source>
        <dbReference type="ARBA" id="ARBA00023244"/>
    </source>
</evidence>
<keyword evidence="11" id="KW-1185">Reference proteome</keyword>
<evidence type="ECO:0000256" key="4">
    <source>
        <dbReference type="ARBA" id="ARBA00022679"/>
    </source>
</evidence>
<dbReference type="NCBIfam" id="TIGR01469">
    <property type="entry name" value="cobA_cysG_Cterm"/>
    <property type="match status" value="1"/>
</dbReference>
<keyword evidence="5" id="KW-0949">S-adenosyl-L-methionine</keyword>
<dbReference type="GO" id="GO:0004851">
    <property type="term" value="F:uroporphyrin-III C-methyltransferase activity"/>
    <property type="evidence" value="ECO:0007669"/>
    <property type="project" value="UniProtKB-EC"/>
</dbReference>
<dbReference type="RefSeq" id="WP_377300609.1">
    <property type="nucleotide sequence ID" value="NZ_CP180191.1"/>
</dbReference>
<comment type="pathway">
    <text evidence="7">Porphyrin-containing compound metabolism; siroheme biosynthesis; precorrin-2 from uroporphyrinogen III: step 1/1.</text>
</comment>
<dbReference type="NCBIfam" id="NF004790">
    <property type="entry name" value="PRK06136.1"/>
    <property type="match status" value="1"/>
</dbReference>
<evidence type="ECO:0000256" key="7">
    <source>
        <dbReference type="ARBA" id="ARBA00025705"/>
    </source>
</evidence>
<dbReference type="Gene3D" id="3.40.1010.10">
    <property type="entry name" value="Cobalt-precorrin-4 Transmethylase, Domain 1"/>
    <property type="match status" value="1"/>
</dbReference>
<dbReference type="GO" id="GO:0032259">
    <property type="term" value="P:methylation"/>
    <property type="evidence" value="ECO:0007669"/>
    <property type="project" value="UniProtKB-KW"/>
</dbReference>
<accession>A0ABV7H1N1</accession>
<feature type="domain" description="Tetrapyrrole methylase" evidence="9">
    <location>
        <begin position="4"/>
        <end position="216"/>
    </location>
</feature>
<dbReference type="PROSITE" id="PS00839">
    <property type="entry name" value="SUMT_1"/>
    <property type="match status" value="1"/>
</dbReference>
<dbReference type="InterPro" id="IPR014777">
    <property type="entry name" value="4pyrrole_Mease_sub1"/>
</dbReference>
<comment type="caution">
    <text evidence="10">The sequence shown here is derived from an EMBL/GenBank/DDBJ whole genome shotgun (WGS) entry which is preliminary data.</text>
</comment>
<dbReference type="Proteomes" id="UP001595556">
    <property type="component" value="Unassembled WGS sequence"/>
</dbReference>
<dbReference type="InterPro" id="IPR000878">
    <property type="entry name" value="4pyrrol_Mease"/>
</dbReference>
<gene>
    <name evidence="10" type="primary">cobA</name>
    <name evidence="10" type="ORF">ACFOEN_01610</name>
</gene>
<sequence>MSGKVYLVGAGPGDPELLTLKAARAIARADVLLVDDLVNDAILEHARADARIVHVGKRGGCTSTPQAFIEKLMINEARGGHTVVRLKGGDPMIFGRGGEERAHLMAEGIEVEVINGITSGLLAATSIGVPLTHRDDTHGVILVTGHGKSAEDGEARVDWRALAATGMTLVIYMGMAKSEFIQSELLAAGLSARLPVAIVTSAGTEAQRAVVTDLGSMIDSIAEHRLKSPGIIIVGDVVRHADAAVLESTAQDALARRVG</sequence>
<dbReference type="InterPro" id="IPR006366">
    <property type="entry name" value="CobA/CysG_C"/>
</dbReference>
<evidence type="ECO:0000313" key="10">
    <source>
        <dbReference type="EMBL" id="MFC3146334.1"/>
    </source>
</evidence>
<dbReference type="EC" id="2.1.1.107" evidence="2"/>
<evidence type="ECO:0000259" key="9">
    <source>
        <dbReference type="Pfam" id="PF00590"/>
    </source>
</evidence>
<evidence type="ECO:0000256" key="1">
    <source>
        <dbReference type="ARBA" id="ARBA00005879"/>
    </source>
</evidence>
<dbReference type="PANTHER" id="PTHR45790">
    <property type="entry name" value="SIROHEME SYNTHASE-RELATED"/>
    <property type="match status" value="1"/>
</dbReference>
<dbReference type="CDD" id="cd11642">
    <property type="entry name" value="SUMT"/>
    <property type="match status" value="1"/>
</dbReference>
<reference evidence="11" key="1">
    <citation type="journal article" date="2019" name="Int. J. Syst. Evol. Microbiol.">
        <title>The Global Catalogue of Microorganisms (GCM) 10K type strain sequencing project: providing services to taxonomists for standard genome sequencing and annotation.</title>
        <authorList>
            <consortium name="The Broad Institute Genomics Platform"/>
            <consortium name="The Broad Institute Genome Sequencing Center for Infectious Disease"/>
            <person name="Wu L."/>
            <person name="Ma J."/>
        </authorList>
    </citation>
    <scope>NUCLEOTIDE SEQUENCE [LARGE SCALE GENOMIC DNA]</scope>
    <source>
        <strain evidence="11">KCTC 52168</strain>
    </source>
</reference>
<evidence type="ECO:0000256" key="3">
    <source>
        <dbReference type="ARBA" id="ARBA00022603"/>
    </source>
</evidence>